<keyword evidence="1" id="KW-0175">Coiled coil</keyword>
<dbReference type="PANTHER" id="PTHR47026">
    <property type="entry name" value="PIGMENTOSA GTPASE REGULATOR-LIKE PROTEIN, PUTATIVE-RELATED"/>
    <property type="match status" value="1"/>
</dbReference>
<protein>
    <submittedName>
        <fullName evidence="3">Oxygen-in-dependent coproporphyrinogen III family protein, putative</fullName>
    </submittedName>
</protein>
<organism evidence="3 4">
    <name type="scientific">Tetrahymena thermophila (strain SB210)</name>
    <dbReference type="NCBI Taxonomy" id="312017"/>
    <lineage>
        <taxon>Eukaryota</taxon>
        <taxon>Sar</taxon>
        <taxon>Alveolata</taxon>
        <taxon>Ciliophora</taxon>
        <taxon>Intramacronucleata</taxon>
        <taxon>Oligohymenophorea</taxon>
        <taxon>Hymenostomatida</taxon>
        <taxon>Tetrahymenina</taxon>
        <taxon>Tetrahymenidae</taxon>
        <taxon>Tetrahymena</taxon>
    </lineage>
</organism>
<feature type="compositionally biased region" description="Polar residues" evidence="2">
    <location>
        <begin position="252"/>
        <end position="271"/>
    </location>
</feature>
<feature type="coiled-coil region" evidence="1">
    <location>
        <begin position="185"/>
        <end position="245"/>
    </location>
</feature>
<dbReference type="KEGG" id="tet:TTHERM_00388370"/>
<dbReference type="eggNOG" id="ENOG502QSYJ">
    <property type="taxonomic scope" value="Eukaryota"/>
</dbReference>
<dbReference type="AlphaFoldDB" id="Q23RF2"/>
<dbReference type="RefSeq" id="XP_001019341.2">
    <property type="nucleotide sequence ID" value="XM_001019341.2"/>
</dbReference>
<evidence type="ECO:0000313" key="4">
    <source>
        <dbReference type="Proteomes" id="UP000009168"/>
    </source>
</evidence>
<keyword evidence="4" id="KW-1185">Reference proteome</keyword>
<accession>Q23RF2</accession>
<name>Q23RF2_TETTS</name>
<dbReference type="EMBL" id="GG662644">
    <property type="protein sequence ID" value="EAR99096.2"/>
    <property type="molecule type" value="Genomic_DNA"/>
</dbReference>
<dbReference type="PANTHER" id="PTHR47026:SF2">
    <property type="entry name" value="FLAGELLAR ASSOCIATED PROTEIN"/>
    <property type="match status" value="1"/>
</dbReference>
<evidence type="ECO:0000256" key="1">
    <source>
        <dbReference type="SAM" id="Coils"/>
    </source>
</evidence>
<proteinExistence type="predicted"/>
<dbReference type="Proteomes" id="UP000009168">
    <property type="component" value="Unassembled WGS sequence"/>
</dbReference>
<dbReference type="GeneID" id="7838822"/>
<evidence type="ECO:0000313" key="3">
    <source>
        <dbReference type="EMBL" id="EAR99096.2"/>
    </source>
</evidence>
<dbReference type="OrthoDB" id="8062037at2759"/>
<evidence type="ECO:0000256" key="2">
    <source>
        <dbReference type="SAM" id="MobiDB-lite"/>
    </source>
</evidence>
<feature type="coiled-coil region" evidence="1">
    <location>
        <begin position="37"/>
        <end position="124"/>
    </location>
</feature>
<dbReference type="HOGENOM" id="CLU_057973_0_0_1"/>
<gene>
    <name evidence="3" type="ORF">TTHERM_00388370</name>
</gene>
<feature type="region of interest" description="Disordered" evidence="2">
    <location>
        <begin position="245"/>
        <end position="271"/>
    </location>
</feature>
<dbReference type="InParanoid" id="Q23RF2"/>
<sequence length="271" mass="32725">MSQQAQDSQILNKHPQNVAELEEYIEVISEHQLNCERQGKYVEAELAKNKVRELKEELARKKKDEIRIRHLNEKQDVEKAHLEEFNQFNQFWDQKMLEFEQEAMRIENELIERQNAEFASVQEELEKAIPYKPKQSSEVLNLIKIEENLAKQKNYIEAHQVQLKRNQLEKTENQQWMNTRNEKIRKQLILLKQRQQNELNALRQRINSGKEEQRKNRSIELERLLQKYQNVKKELEVQQQMENLQIEKQLKPKNQGNSNSKFNQTKSTRMH</sequence>
<reference evidence="4" key="1">
    <citation type="journal article" date="2006" name="PLoS Biol.">
        <title>Macronuclear genome sequence of the ciliate Tetrahymena thermophila, a model eukaryote.</title>
        <authorList>
            <person name="Eisen J.A."/>
            <person name="Coyne R.S."/>
            <person name="Wu M."/>
            <person name="Wu D."/>
            <person name="Thiagarajan M."/>
            <person name="Wortman J.R."/>
            <person name="Badger J.H."/>
            <person name="Ren Q."/>
            <person name="Amedeo P."/>
            <person name="Jones K.M."/>
            <person name="Tallon L.J."/>
            <person name="Delcher A.L."/>
            <person name="Salzberg S.L."/>
            <person name="Silva J.C."/>
            <person name="Haas B.J."/>
            <person name="Majoros W.H."/>
            <person name="Farzad M."/>
            <person name="Carlton J.M."/>
            <person name="Smith R.K. Jr."/>
            <person name="Garg J."/>
            <person name="Pearlman R.E."/>
            <person name="Karrer K.M."/>
            <person name="Sun L."/>
            <person name="Manning G."/>
            <person name="Elde N.C."/>
            <person name="Turkewitz A.P."/>
            <person name="Asai D.J."/>
            <person name="Wilkes D.E."/>
            <person name="Wang Y."/>
            <person name="Cai H."/>
            <person name="Collins K."/>
            <person name="Stewart B.A."/>
            <person name="Lee S.R."/>
            <person name="Wilamowska K."/>
            <person name="Weinberg Z."/>
            <person name="Ruzzo W.L."/>
            <person name="Wloga D."/>
            <person name="Gaertig J."/>
            <person name="Frankel J."/>
            <person name="Tsao C.-C."/>
            <person name="Gorovsky M.A."/>
            <person name="Keeling P.J."/>
            <person name="Waller R.F."/>
            <person name="Patron N.J."/>
            <person name="Cherry J.M."/>
            <person name="Stover N.A."/>
            <person name="Krieger C.J."/>
            <person name="del Toro C."/>
            <person name="Ryder H.F."/>
            <person name="Williamson S.C."/>
            <person name="Barbeau R.A."/>
            <person name="Hamilton E.P."/>
            <person name="Orias E."/>
        </authorList>
    </citation>
    <scope>NUCLEOTIDE SEQUENCE [LARGE SCALE GENOMIC DNA]</scope>
    <source>
        <strain evidence="4">SB210</strain>
    </source>
</reference>